<accession>S9SU55</accession>
<evidence type="ECO:0000313" key="2">
    <source>
        <dbReference type="Proteomes" id="UP000015344"/>
    </source>
</evidence>
<dbReference type="eggNOG" id="COG5518">
    <property type="taxonomic scope" value="Bacteria"/>
</dbReference>
<reference evidence="1 2" key="1">
    <citation type="submission" date="2013-05" db="EMBL/GenBank/DDBJ databases">
        <authorList>
            <person name="Strain E.A."/>
            <person name="Brown E."/>
            <person name="Allard M.W."/>
            <person name="Luo Y.L."/>
        </authorList>
    </citation>
    <scope>NUCLEOTIDE SEQUENCE [LARGE SCALE GENOMIC DNA]</scope>
    <source>
        <strain evidence="1 2">TS-15</strain>
    </source>
</reference>
<dbReference type="Proteomes" id="UP000015344">
    <property type="component" value="Unassembled WGS sequence"/>
</dbReference>
<dbReference type="EMBL" id="ATMT01000020">
    <property type="protein sequence ID" value="EPY08214.1"/>
    <property type="molecule type" value="Genomic_DNA"/>
</dbReference>
<name>S9SU55_PAEAL</name>
<proteinExistence type="predicted"/>
<gene>
    <name evidence="1" type="ORF">PAALTS15_05783</name>
</gene>
<protein>
    <submittedName>
        <fullName evidence="1">Phage-like element pbsx protein xkde</fullName>
    </submittedName>
</protein>
<sequence>MPEDEFPEAANEIIHLRVGQNGPYGEPLWIGNAPGVIGARKSEELNVEYFDNGRMLACFNRNQRGTDTGFNRSLEKSERQFLARRNSCSGSYRLREGDRC</sequence>
<dbReference type="AlphaFoldDB" id="S9SU55"/>
<comment type="caution">
    <text evidence="1">The sequence shown here is derived from an EMBL/GenBank/DDBJ whole genome shotgun (WGS) entry which is preliminary data.</text>
</comment>
<organism evidence="1 2">
    <name type="scientific">Paenibacillus alvei TS-15</name>
    <dbReference type="NCBI Taxonomy" id="1117108"/>
    <lineage>
        <taxon>Bacteria</taxon>
        <taxon>Bacillati</taxon>
        <taxon>Bacillota</taxon>
        <taxon>Bacilli</taxon>
        <taxon>Bacillales</taxon>
        <taxon>Paenibacillaceae</taxon>
        <taxon>Paenibacillus</taxon>
    </lineage>
</organism>
<evidence type="ECO:0000313" key="1">
    <source>
        <dbReference type="EMBL" id="EPY08214.1"/>
    </source>
</evidence>